<evidence type="ECO:0000313" key="2">
    <source>
        <dbReference type="EMBL" id="SEN74952.1"/>
    </source>
</evidence>
<reference evidence="3" key="1">
    <citation type="submission" date="2016-10" db="EMBL/GenBank/DDBJ databases">
        <authorList>
            <person name="Varghese N."/>
            <person name="Submissions S."/>
        </authorList>
    </citation>
    <scope>NUCLEOTIDE SEQUENCE [LARGE SCALE GENOMIC DNA]</scope>
    <source>
        <strain evidence="3">Gh-48</strain>
    </source>
</reference>
<accession>A0A1H8J2J9</accession>
<evidence type="ECO:0000313" key="3">
    <source>
        <dbReference type="Proteomes" id="UP000198942"/>
    </source>
</evidence>
<feature type="signal peptide" evidence="1">
    <location>
        <begin position="1"/>
        <end position="32"/>
    </location>
</feature>
<keyword evidence="1" id="KW-0732">Signal</keyword>
<dbReference type="EMBL" id="FOCL01000004">
    <property type="protein sequence ID" value="SEN74952.1"/>
    <property type="molecule type" value="Genomic_DNA"/>
</dbReference>
<name>A0A1H8J2J9_9SPHI</name>
<dbReference type="STRING" id="551995.SAMN05192574_10415"/>
<proteinExistence type="predicted"/>
<dbReference type="AlphaFoldDB" id="A0A1H8J2J9"/>
<sequence length="185" mass="20317">MYTKYHYMKLLSKLTAAALVIGALFFTNTVKAQTTPANAFRLGLGIETGLPTGVAKLGSTFTLGGTARLQYGISDSFALTYTMGGYHFFPKKIPGTDQRYGSYGEIPIKFGVKEFFIPSVYVAGEVGIAYEKLEHGWGPHRLDLSPGIGWANKTWDVSFRYENFSGANQDHFGMLGLRLAYGFAL</sequence>
<evidence type="ECO:0008006" key="4">
    <source>
        <dbReference type="Google" id="ProtNLM"/>
    </source>
</evidence>
<feature type="chain" id="PRO_5011749195" description="Outer membrane protein beta-barrel domain-containing protein" evidence="1">
    <location>
        <begin position="33"/>
        <end position="185"/>
    </location>
</feature>
<evidence type="ECO:0000256" key="1">
    <source>
        <dbReference type="SAM" id="SignalP"/>
    </source>
</evidence>
<dbReference type="Proteomes" id="UP000198942">
    <property type="component" value="Unassembled WGS sequence"/>
</dbReference>
<keyword evidence="3" id="KW-1185">Reference proteome</keyword>
<protein>
    <recommendedName>
        <fullName evidence="4">Outer membrane protein beta-barrel domain-containing protein</fullName>
    </recommendedName>
</protein>
<gene>
    <name evidence="2" type="ORF">SAMN05192574_10415</name>
</gene>
<organism evidence="2 3">
    <name type="scientific">Mucilaginibacter gossypiicola</name>
    <dbReference type="NCBI Taxonomy" id="551995"/>
    <lineage>
        <taxon>Bacteria</taxon>
        <taxon>Pseudomonadati</taxon>
        <taxon>Bacteroidota</taxon>
        <taxon>Sphingobacteriia</taxon>
        <taxon>Sphingobacteriales</taxon>
        <taxon>Sphingobacteriaceae</taxon>
        <taxon>Mucilaginibacter</taxon>
    </lineage>
</organism>